<comment type="similarity">
    <text evidence="2 8">Belongs to the diaminopimelate epimerase family.</text>
</comment>
<keyword evidence="11" id="KW-1185">Reference proteome</keyword>
<comment type="pathway">
    <text evidence="1 8">Amino-acid biosynthesis; L-lysine biosynthesis via DAP pathway; DL-2,6-diaminopimelate from LL-2,6-diaminopimelate: step 1/1.</text>
</comment>
<reference evidence="10 11" key="1">
    <citation type="submission" date="2018-05" db="EMBL/GenBank/DDBJ databases">
        <title>Kurthia sibirica genome sequence.</title>
        <authorList>
            <person name="Maclea K.S."/>
            <person name="Goen A.E."/>
        </authorList>
    </citation>
    <scope>NUCLEOTIDE SEQUENCE [LARGE SCALE GENOMIC DNA]</scope>
    <source>
        <strain evidence="10 11">ATCC 49154</strain>
    </source>
</reference>
<evidence type="ECO:0000256" key="3">
    <source>
        <dbReference type="ARBA" id="ARBA00013080"/>
    </source>
</evidence>
<dbReference type="PROSITE" id="PS01326">
    <property type="entry name" value="DAP_EPIMERASE"/>
    <property type="match status" value="1"/>
</dbReference>
<evidence type="ECO:0000313" key="10">
    <source>
        <dbReference type="EMBL" id="PWI26366.1"/>
    </source>
</evidence>
<proteinExistence type="inferred from homology"/>
<evidence type="ECO:0000256" key="7">
    <source>
        <dbReference type="ARBA" id="ARBA00051712"/>
    </source>
</evidence>
<dbReference type="InterPro" id="IPR001653">
    <property type="entry name" value="DAP_epimerase_DapF"/>
</dbReference>
<name>A0A2U3APD1_9BACL</name>
<dbReference type="NCBIfam" id="TIGR00652">
    <property type="entry name" value="DapF"/>
    <property type="match status" value="1"/>
</dbReference>
<keyword evidence="5 8" id="KW-0457">Lysine biosynthesis</keyword>
<keyword evidence="8" id="KW-0963">Cytoplasm</keyword>
<evidence type="ECO:0000256" key="5">
    <source>
        <dbReference type="ARBA" id="ARBA00023154"/>
    </source>
</evidence>
<feature type="site" description="Could be important to modulate the pK values of the two catalytic cysteine residues" evidence="8">
    <location>
        <position position="164"/>
    </location>
</feature>
<dbReference type="OrthoDB" id="9805408at2"/>
<dbReference type="SUPFAM" id="SSF54506">
    <property type="entry name" value="Diaminopimelate epimerase-like"/>
    <property type="match status" value="2"/>
</dbReference>
<comment type="subcellular location">
    <subcellularLocation>
        <location evidence="8">Cytoplasm</location>
    </subcellularLocation>
</comment>
<comment type="caution">
    <text evidence="8">Lacks conserved residue(s) required for the propagation of feature annotation.</text>
</comment>
<feature type="binding site" evidence="8">
    <location>
        <position position="162"/>
    </location>
    <ligand>
        <name>substrate</name>
    </ligand>
</feature>
<feature type="active site" description="Proton donor" evidence="8">
    <location>
        <position position="73"/>
    </location>
</feature>
<dbReference type="EC" id="5.1.1.7" evidence="3 8"/>
<feature type="active site" evidence="9">
    <location>
        <position position="73"/>
    </location>
</feature>
<evidence type="ECO:0000256" key="9">
    <source>
        <dbReference type="PROSITE-ProRule" id="PRU10125"/>
    </source>
</evidence>
<dbReference type="HAMAP" id="MF_00197">
    <property type="entry name" value="DAP_epimerase"/>
    <property type="match status" value="1"/>
</dbReference>
<dbReference type="Proteomes" id="UP000245938">
    <property type="component" value="Unassembled WGS sequence"/>
</dbReference>
<feature type="binding site" evidence="8">
    <location>
        <position position="64"/>
    </location>
    <ligand>
        <name>substrate</name>
    </ligand>
</feature>
<dbReference type="EMBL" id="QFVR01000003">
    <property type="protein sequence ID" value="PWI26366.1"/>
    <property type="molecule type" value="Genomic_DNA"/>
</dbReference>
<organism evidence="10 11">
    <name type="scientific">Kurthia sibirica</name>
    <dbReference type="NCBI Taxonomy" id="202750"/>
    <lineage>
        <taxon>Bacteria</taxon>
        <taxon>Bacillati</taxon>
        <taxon>Bacillota</taxon>
        <taxon>Bacilli</taxon>
        <taxon>Bacillales</taxon>
        <taxon>Caryophanaceae</taxon>
        <taxon>Kurthia</taxon>
    </lineage>
</organism>
<evidence type="ECO:0000256" key="1">
    <source>
        <dbReference type="ARBA" id="ARBA00005196"/>
    </source>
</evidence>
<keyword evidence="4 8" id="KW-0028">Amino-acid biosynthesis</keyword>
<accession>A0A2U3APD1</accession>
<dbReference type="GO" id="GO:0009089">
    <property type="term" value="P:lysine biosynthetic process via diaminopimelate"/>
    <property type="evidence" value="ECO:0007669"/>
    <property type="project" value="UniProtKB-UniRule"/>
</dbReference>
<sequence length="320" mass="35516">MTTQILKVHGSGNTFYLIEGTDDLQYNWFELGAWLCDKQRFDGADGLLVVLPSEKTDAKMRVINADGSEASMCGNGLRCVARYVLNKLQVDEALIETMKADLHVSRAGSLATDVDAFSVEIAPVSFDLQTLPMVYNGQQTLIDEIVPAFSNELRFSALSIPNPHLIALVTQESIDDPTQQQELATMLNQENDFTPDGVNVSYVLPLSQHEIFVRTFERGVGFTNACGTAMTASSLVASKLHVVNSELITVYNPGGFVRCHVEQHGLETKLALIGNATFTSEFILNHTDETYELQRTKVTEEQVLYDAMIHDVYKNLSIEW</sequence>
<feature type="binding site" evidence="8">
    <location>
        <position position="199"/>
    </location>
    <ligand>
        <name>substrate</name>
    </ligand>
</feature>
<dbReference type="RefSeq" id="WP_109304970.1">
    <property type="nucleotide sequence ID" value="NZ_BJUF01000040.1"/>
</dbReference>
<gene>
    <name evidence="8" type="primary">dapF</name>
    <name evidence="10" type="ORF">DEX24_03240</name>
</gene>
<feature type="binding site" evidence="8">
    <location>
        <begin position="74"/>
        <end position="75"/>
    </location>
    <ligand>
        <name>substrate</name>
    </ligand>
</feature>
<feature type="site" description="Could be important to modulate the pK values of the two catalytic cysteine residues" evidence="8">
    <location>
        <position position="217"/>
    </location>
</feature>
<dbReference type="Pfam" id="PF01678">
    <property type="entry name" value="DAP_epimerase"/>
    <property type="match status" value="2"/>
</dbReference>
<dbReference type="AlphaFoldDB" id="A0A2U3APD1"/>
<dbReference type="GO" id="GO:0008837">
    <property type="term" value="F:diaminopimelate epimerase activity"/>
    <property type="evidence" value="ECO:0007669"/>
    <property type="project" value="UniProtKB-UniRule"/>
</dbReference>
<evidence type="ECO:0000256" key="8">
    <source>
        <dbReference type="HAMAP-Rule" id="MF_00197"/>
    </source>
</evidence>
<comment type="caution">
    <text evidence="10">The sequence shown here is derived from an EMBL/GenBank/DDBJ whole genome shotgun (WGS) entry which is preliminary data.</text>
</comment>
<evidence type="ECO:0000256" key="6">
    <source>
        <dbReference type="ARBA" id="ARBA00023235"/>
    </source>
</evidence>
<feature type="binding site" evidence="8">
    <location>
        <begin position="217"/>
        <end position="218"/>
    </location>
    <ligand>
        <name>substrate</name>
    </ligand>
</feature>
<dbReference type="UniPathway" id="UPA00034">
    <property type="reaction ID" value="UER00025"/>
</dbReference>
<comment type="function">
    <text evidence="8">Catalyzes the stereoinversion of LL-2,6-diaminopimelate (L,L-DAP) to meso-diaminopimelate (meso-DAP), a precursor of L-lysine and an essential component of the bacterial peptidoglycan.</text>
</comment>
<dbReference type="PANTHER" id="PTHR31689">
    <property type="entry name" value="DIAMINOPIMELATE EPIMERASE, CHLOROPLASTIC"/>
    <property type="match status" value="1"/>
</dbReference>
<feature type="binding site" evidence="8">
    <location>
        <begin position="227"/>
        <end position="228"/>
    </location>
    <ligand>
        <name>substrate</name>
    </ligand>
</feature>
<evidence type="ECO:0000313" key="11">
    <source>
        <dbReference type="Proteomes" id="UP000245938"/>
    </source>
</evidence>
<keyword evidence="6 8" id="KW-0413">Isomerase</keyword>
<feature type="binding site" evidence="8">
    <location>
        <position position="13"/>
    </location>
    <ligand>
        <name>substrate</name>
    </ligand>
</feature>
<evidence type="ECO:0000256" key="2">
    <source>
        <dbReference type="ARBA" id="ARBA00010219"/>
    </source>
</evidence>
<comment type="subunit">
    <text evidence="8">Homodimer.</text>
</comment>
<dbReference type="GO" id="GO:0005829">
    <property type="term" value="C:cytosol"/>
    <property type="evidence" value="ECO:0007669"/>
    <property type="project" value="TreeGrafter"/>
</dbReference>
<dbReference type="InterPro" id="IPR018510">
    <property type="entry name" value="DAP_epimerase_AS"/>
</dbReference>
<feature type="active site" description="Proton acceptor" evidence="8">
    <location>
        <position position="226"/>
    </location>
</feature>
<evidence type="ECO:0000256" key="4">
    <source>
        <dbReference type="ARBA" id="ARBA00022605"/>
    </source>
</evidence>
<dbReference type="PANTHER" id="PTHR31689:SF0">
    <property type="entry name" value="DIAMINOPIMELATE EPIMERASE"/>
    <property type="match status" value="1"/>
</dbReference>
<dbReference type="Gene3D" id="3.10.310.10">
    <property type="entry name" value="Diaminopimelate Epimerase, Chain A, domain 1"/>
    <property type="match status" value="2"/>
</dbReference>
<protein>
    <recommendedName>
        <fullName evidence="3 8">Diaminopimelate epimerase</fullName>
        <shortName evidence="8">DAP epimerase</shortName>
        <ecNumber evidence="3 8">5.1.1.7</ecNumber>
    </recommendedName>
    <alternativeName>
        <fullName evidence="8">PLP-independent amino acid racemase</fullName>
    </alternativeName>
</protein>
<comment type="catalytic activity">
    <reaction evidence="7 8">
        <text>(2S,6S)-2,6-diaminopimelate = meso-2,6-diaminopimelate</text>
        <dbReference type="Rhea" id="RHEA:15393"/>
        <dbReference type="ChEBI" id="CHEBI:57609"/>
        <dbReference type="ChEBI" id="CHEBI:57791"/>
        <dbReference type="EC" id="5.1.1.7"/>
    </reaction>
</comment>